<evidence type="ECO:0000259" key="7">
    <source>
        <dbReference type="Pfam" id="PF24064"/>
    </source>
</evidence>
<proteinExistence type="inferred from homology"/>
<gene>
    <name evidence="8" type="ORF">EJ03DRAFT_52109</name>
</gene>
<evidence type="ECO:0000256" key="5">
    <source>
        <dbReference type="RuleBase" id="RU368069"/>
    </source>
</evidence>
<evidence type="ECO:0000256" key="3">
    <source>
        <dbReference type="ARBA" id="ARBA00025376"/>
    </source>
</evidence>
<dbReference type="PANTHER" id="PTHR13153">
    <property type="entry name" value="CGTHBA PROTEIN -14 GENE PROTEIN"/>
    <property type="match status" value="1"/>
</dbReference>
<feature type="compositionally biased region" description="Basic and acidic residues" evidence="6">
    <location>
        <begin position="144"/>
        <end position="165"/>
    </location>
</feature>
<evidence type="ECO:0000256" key="2">
    <source>
        <dbReference type="ARBA" id="ARBA00017880"/>
    </source>
</evidence>
<organism evidence="8 9">
    <name type="scientific">Teratosphaeria nubilosa</name>
    <dbReference type="NCBI Taxonomy" id="161662"/>
    <lineage>
        <taxon>Eukaryota</taxon>
        <taxon>Fungi</taxon>
        <taxon>Dikarya</taxon>
        <taxon>Ascomycota</taxon>
        <taxon>Pezizomycotina</taxon>
        <taxon>Dothideomycetes</taxon>
        <taxon>Dothideomycetidae</taxon>
        <taxon>Mycosphaerellales</taxon>
        <taxon>Teratosphaeriaceae</taxon>
        <taxon>Teratosphaeria</taxon>
    </lineage>
</organism>
<accession>A0A6G1LEH8</accession>
<dbReference type="GO" id="GO:0051321">
    <property type="term" value="P:meiotic cell cycle"/>
    <property type="evidence" value="ECO:0007669"/>
    <property type="project" value="UniProtKB-UniRule"/>
</dbReference>
<dbReference type="AlphaFoldDB" id="A0A6G1LEH8"/>
<dbReference type="GO" id="GO:1904262">
    <property type="term" value="P:negative regulation of TORC1 signaling"/>
    <property type="evidence" value="ECO:0007669"/>
    <property type="project" value="TreeGrafter"/>
</dbReference>
<keyword evidence="5" id="KW-0469">Meiosis</keyword>
<evidence type="ECO:0000256" key="6">
    <source>
        <dbReference type="SAM" id="MobiDB-lite"/>
    </source>
</evidence>
<feature type="region of interest" description="Disordered" evidence="6">
    <location>
        <begin position="137"/>
        <end position="178"/>
    </location>
</feature>
<feature type="region of interest" description="Disordered" evidence="6">
    <location>
        <begin position="34"/>
        <end position="76"/>
    </location>
</feature>
<keyword evidence="5" id="KW-0732">Signal</keyword>
<dbReference type="GO" id="GO:1990130">
    <property type="term" value="C:GATOR1 complex"/>
    <property type="evidence" value="ECO:0007669"/>
    <property type="project" value="TreeGrafter"/>
</dbReference>
<dbReference type="GO" id="GO:0010508">
    <property type="term" value="P:positive regulation of autophagy"/>
    <property type="evidence" value="ECO:0007669"/>
    <property type="project" value="TreeGrafter"/>
</dbReference>
<sequence length="682" mass="75185">MDSASGVKPSSTRLIAVFLLTRSRPGPRLVFHYPASPQIPATKGNGSKEHGFNSDLDSDDEVTTPGRRPTSHAGSMDRNTNALIQLNSYELYGTSEEKLLGYSIESLERLFSPGRWSDGKKFEVCLGRVTFVGHPVYATGEGDWSGKDPDDYAEKQHEVNQHGNDEGSSSASGQKAPVPLNDELHEMRAQTASITITAPETPLKPDDNSFTHIPDSLESQLATSLGTSMNSSSTTSGVVSEPLAMFHVVFALRDILGAGAGAGANMYYQVAKKLSKALHHCQKHNSYVASESRKMLALKARARQTKISIAELWLQMVESSELAWALKELYQKLAMDDVAGLRLDGNEMSLQCSSSPASVVHDTSLEPQSGLLLLQDKEILLRELQHPEASPLAFFVREHTPTKTLQKLATNMSVSLSDIMYLAGHLVKWRKARPITPLHPRNTYVISPDAPTELVPELVPLYTRRFAALPPLPQILKILSGRPIRYNLLIPSKDHRQAYVDVLAFLTKHGFVKQLKTYGWLKYTPTARDRRASSGAIERRKKRLSGGGISLLSPHLRPTELVESESSDVISVSSERSAVTAVAAESPRARVAAQLRSDAEIPHSLILDPKSISAEASRALGRIRDSLEDVEFQERFTQLCSYLDGEHVLEDIAANEGLKRARVEEWLALLDRGEHLLLFRSL</sequence>
<evidence type="ECO:0000313" key="9">
    <source>
        <dbReference type="Proteomes" id="UP000799436"/>
    </source>
</evidence>
<comment type="function">
    <text evidence="3 5">Mediates inactivation of the TORC1 complex in response to amino acid starvation. Required for meiotic nuclear division.</text>
</comment>
<dbReference type="GO" id="GO:0034198">
    <property type="term" value="P:cellular response to amino acid starvation"/>
    <property type="evidence" value="ECO:0007669"/>
    <property type="project" value="TreeGrafter"/>
</dbReference>
<dbReference type="Pfam" id="PF03666">
    <property type="entry name" value="NPR3"/>
    <property type="match status" value="1"/>
</dbReference>
<evidence type="ECO:0000313" key="8">
    <source>
        <dbReference type="EMBL" id="KAF2771002.1"/>
    </source>
</evidence>
<dbReference type="InterPro" id="IPR005365">
    <property type="entry name" value="Npr3"/>
</dbReference>
<feature type="domain" description="GATOR1 complex protein NPRL3 C-terminal HTH" evidence="7">
    <location>
        <begin position="623"/>
        <end position="667"/>
    </location>
</feature>
<comment type="subcellular location">
    <subcellularLocation>
        <location evidence="5">Vacuole membrane</location>
        <topology evidence="5">Peripheral membrane protein</topology>
    </subcellularLocation>
</comment>
<dbReference type="OrthoDB" id="434783at2759"/>
<dbReference type="Proteomes" id="UP000799436">
    <property type="component" value="Unassembled WGS sequence"/>
</dbReference>
<evidence type="ECO:0000256" key="1">
    <source>
        <dbReference type="ARBA" id="ARBA00010546"/>
    </source>
</evidence>
<keyword evidence="9" id="KW-1185">Reference proteome</keyword>
<dbReference type="InterPro" id="IPR056603">
    <property type="entry name" value="HTH_NPRL3"/>
</dbReference>
<protein>
    <recommendedName>
        <fullName evidence="2 5">Nitrogen permease regulator 3</fullName>
    </recommendedName>
    <alternativeName>
        <fullName evidence="4 5">Required for meiotic nuclear division protein 11</fullName>
    </alternativeName>
</protein>
<reference evidence="8" key="1">
    <citation type="journal article" date="2020" name="Stud. Mycol.">
        <title>101 Dothideomycetes genomes: a test case for predicting lifestyles and emergence of pathogens.</title>
        <authorList>
            <person name="Haridas S."/>
            <person name="Albert R."/>
            <person name="Binder M."/>
            <person name="Bloem J."/>
            <person name="Labutti K."/>
            <person name="Salamov A."/>
            <person name="Andreopoulos B."/>
            <person name="Baker S."/>
            <person name="Barry K."/>
            <person name="Bills G."/>
            <person name="Bluhm B."/>
            <person name="Cannon C."/>
            <person name="Castanera R."/>
            <person name="Culley D."/>
            <person name="Daum C."/>
            <person name="Ezra D."/>
            <person name="Gonzalez J."/>
            <person name="Henrissat B."/>
            <person name="Kuo A."/>
            <person name="Liang C."/>
            <person name="Lipzen A."/>
            <person name="Lutzoni F."/>
            <person name="Magnuson J."/>
            <person name="Mondo S."/>
            <person name="Nolan M."/>
            <person name="Ohm R."/>
            <person name="Pangilinan J."/>
            <person name="Park H.-J."/>
            <person name="Ramirez L."/>
            <person name="Alfaro M."/>
            <person name="Sun H."/>
            <person name="Tritt A."/>
            <person name="Yoshinaga Y."/>
            <person name="Zwiers L.-H."/>
            <person name="Turgeon B."/>
            <person name="Goodwin S."/>
            <person name="Spatafora J."/>
            <person name="Crous P."/>
            <person name="Grigoriev I."/>
        </authorList>
    </citation>
    <scope>NUCLEOTIDE SEQUENCE</scope>
    <source>
        <strain evidence="8">CBS 116005</strain>
    </source>
</reference>
<dbReference type="Pfam" id="PF24064">
    <property type="entry name" value="HTH_NPRL3"/>
    <property type="match status" value="1"/>
</dbReference>
<evidence type="ECO:0000256" key="4">
    <source>
        <dbReference type="ARBA" id="ARBA00030028"/>
    </source>
</evidence>
<comment type="similarity">
    <text evidence="1 5">Belongs to the NPR3 family.</text>
</comment>
<dbReference type="GO" id="GO:0005774">
    <property type="term" value="C:vacuolar membrane"/>
    <property type="evidence" value="ECO:0007669"/>
    <property type="project" value="UniProtKB-SubCell"/>
</dbReference>
<dbReference type="EMBL" id="ML995822">
    <property type="protein sequence ID" value="KAF2771002.1"/>
    <property type="molecule type" value="Genomic_DNA"/>
</dbReference>
<dbReference type="PANTHER" id="PTHR13153:SF5">
    <property type="entry name" value="GATOR COMPLEX PROTEIN NPRL3"/>
    <property type="match status" value="1"/>
</dbReference>
<name>A0A6G1LEH8_9PEZI</name>
<dbReference type="GO" id="GO:0038202">
    <property type="term" value="P:TORC1 signaling"/>
    <property type="evidence" value="ECO:0007669"/>
    <property type="project" value="TreeGrafter"/>
</dbReference>